<organism evidence="6 7">
    <name type="scientific">Pseudonocardia charpentierae</name>
    <dbReference type="NCBI Taxonomy" id="3075545"/>
    <lineage>
        <taxon>Bacteria</taxon>
        <taxon>Bacillati</taxon>
        <taxon>Actinomycetota</taxon>
        <taxon>Actinomycetes</taxon>
        <taxon>Pseudonocardiales</taxon>
        <taxon>Pseudonocardiaceae</taxon>
        <taxon>Pseudonocardia</taxon>
    </lineage>
</organism>
<dbReference type="PRINTS" id="PR00411">
    <property type="entry name" value="PNDRDTASEI"/>
</dbReference>
<dbReference type="InterPro" id="IPR039650">
    <property type="entry name" value="HdrA-like"/>
</dbReference>
<keyword evidence="7" id="KW-1185">Reference proteome</keyword>
<dbReference type="EMBL" id="JAVREJ010000003">
    <property type="protein sequence ID" value="MDT0349052.1"/>
    <property type="molecule type" value="Genomic_DNA"/>
</dbReference>
<dbReference type="PANTHER" id="PTHR43498">
    <property type="entry name" value="FERREDOXIN:COB-COM HETERODISULFIDE REDUCTASE SUBUNIT A"/>
    <property type="match status" value="1"/>
</dbReference>
<evidence type="ECO:0000313" key="7">
    <source>
        <dbReference type="Proteomes" id="UP001183202"/>
    </source>
</evidence>
<dbReference type="InterPro" id="IPR036188">
    <property type="entry name" value="FAD/NAD-bd_sf"/>
</dbReference>
<reference evidence="7" key="1">
    <citation type="submission" date="2023-07" db="EMBL/GenBank/DDBJ databases">
        <title>30 novel species of actinomycetes from the DSMZ collection.</title>
        <authorList>
            <person name="Nouioui I."/>
        </authorList>
    </citation>
    <scope>NUCLEOTIDE SEQUENCE [LARGE SCALE GENOMIC DNA]</scope>
    <source>
        <strain evidence="7">DSM 45834</strain>
    </source>
</reference>
<sequence length="414" mass="43078">MSTRYDVAVVGGGCAGTAAAVGAAQAGARTVLVESYGCLGGAATMKGVSALCGLYTEADSEQVVFGVGEQLLSGLRSLDAVVEKVRFRGVVAVYDPEAVKRVLDLVAGRAGVDVLFHTSVVAAERDGSGLRSATLHGHGGSTVVEAGTWVDASGDGDLTSSAGASWRYGNDGHIQVGTLGLRIGGVPRDLTLSHDDLRAAVASARRQGSTHLDKDDSVMIRLPLSGEVGLLLVDEQYDALDAGSVSRAEIRARAKAWDYVTVLRTMPGWENAYLAQSGPVLGTRESRHVNARYRLSADDVARGARHDDAVARGSWAMEYHDRPGGASTWLPVADRGTYDIPLRCLMSEDIPNLYAAGRLADGDRLAGGSLRVMGTALATGHAAGVAAAAHVHSGCPPSAGDVRAELQRQDARLP</sequence>
<dbReference type="Pfam" id="PF12831">
    <property type="entry name" value="FAD_oxidored"/>
    <property type="match status" value="1"/>
</dbReference>
<keyword evidence="1" id="KW-0004">4Fe-4S</keyword>
<evidence type="ECO:0000256" key="1">
    <source>
        <dbReference type="ARBA" id="ARBA00022485"/>
    </source>
</evidence>
<accession>A0ABU2N556</accession>
<evidence type="ECO:0000256" key="5">
    <source>
        <dbReference type="ARBA" id="ARBA00023014"/>
    </source>
</evidence>
<dbReference type="Gene3D" id="3.50.50.60">
    <property type="entry name" value="FAD/NAD(P)-binding domain"/>
    <property type="match status" value="1"/>
</dbReference>
<keyword evidence="2" id="KW-0479">Metal-binding</keyword>
<evidence type="ECO:0000256" key="2">
    <source>
        <dbReference type="ARBA" id="ARBA00022723"/>
    </source>
</evidence>
<proteinExistence type="predicted"/>
<gene>
    <name evidence="6" type="ORF">RM445_05880</name>
</gene>
<dbReference type="Proteomes" id="UP001183202">
    <property type="component" value="Unassembled WGS sequence"/>
</dbReference>
<comment type="caution">
    <text evidence="6">The sequence shown here is derived from an EMBL/GenBank/DDBJ whole genome shotgun (WGS) entry which is preliminary data.</text>
</comment>
<evidence type="ECO:0000313" key="6">
    <source>
        <dbReference type="EMBL" id="MDT0349052.1"/>
    </source>
</evidence>
<protein>
    <submittedName>
        <fullName evidence="6">FAD-dependent oxidoreductase</fullName>
    </submittedName>
</protein>
<keyword evidence="3" id="KW-0560">Oxidoreductase</keyword>
<evidence type="ECO:0000256" key="3">
    <source>
        <dbReference type="ARBA" id="ARBA00023002"/>
    </source>
</evidence>
<dbReference type="SUPFAM" id="SSF51905">
    <property type="entry name" value="FAD/NAD(P)-binding domain"/>
    <property type="match status" value="1"/>
</dbReference>
<name>A0ABU2N556_9PSEU</name>
<dbReference type="PANTHER" id="PTHR43498:SF1">
    <property type="entry name" value="COB--COM HETERODISULFIDE REDUCTASE IRON-SULFUR SUBUNIT A"/>
    <property type="match status" value="1"/>
</dbReference>
<evidence type="ECO:0000256" key="4">
    <source>
        <dbReference type="ARBA" id="ARBA00023004"/>
    </source>
</evidence>
<keyword evidence="5" id="KW-0411">Iron-sulfur</keyword>
<keyword evidence="4" id="KW-0408">Iron</keyword>
<dbReference type="RefSeq" id="WP_311555024.1">
    <property type="nucleotide sequence ID" value="NZ_JAVREJ010000003.1"/>
</dbReference>